<feature type="compositionally biased region" description="Basic and acidic residues" evidence="6">
    <location>
        <begin position="95"/>
        <end position="105"/>
    </location>
</feature>
<evidence type="ECO:0000256" key="1">
    <source>
        <dbReference type="ARBA" id="ARBA00022723"/>
    </source>
</evidence>
<evidence type="ECO:0000256" key="4">
    <source>
        <dbReference type="ARBA" id="ARBA00023125"/>
    </source>
</evidence>
<protein>
    <recommendedName>
        <fullName evidence="7">THAP-type domain-containing protein</fullName>
    </recommendedName>
</protein>
<dbReference type="SUPFAM" id="SSF57716">
    <property type="entry name" value="Glucocorticoid receptor-like (DNA-binding domain)"/>
    <property type="match status" value="1"/>
</dbReference>
<sequence length="409" mass="45729">MPFRCVVGGCSNEPREGISLFKWPKDAKMARLWAKFVDSTRKDFTPSDQTRICSAHFKSEHFSINTTQNSMLLLMGEKPKTPTLKRDQAVPTIKTPKESLHDSPRSSKVGGAFEKREKLRDREELRRLMSTDMTDTSSEDDPLHSSSAVFTKSTVELGSSASSTCIATQANVESRSIGTSIHLSLTTRVKGVQCNAAFTRSRGCQTERYDGPSQLQQCTRSSQTDFDAPGLYEDEEYAESELSDMSDDDDYNDPTWDPEMDDSESEESDSDFEEDTQQKMPTFQSHTFFVVELSQLLMLFTICVNCGRKGATGIVQSVLGTMVSVQQKCQACTSQYLWTSQTDFHGICRGNIMLSASILFSGSSPSKALRQMKFWGLHTYSIGSFFYHQKHFLHGPASHVLSKDVSLSL</sequence>
<name>A0A8S4P5S0_OWEFU</name>
<keyword evidence="2 5" id="KW-0863">Zinc-finger</keyword>
<keyword evidence="4 5" id="KW-0238">DNA-binding</keyword>
<keyword evidence="1" id="KW-0479">Metal-binding</keyword>
<dbReference type="PROSITE" id="PS50950">
    <property type="entry name" value="ZF_THAP"/>
    <property type="match status" value="1"/>
</dbReference>
<dbReference type="EMBL" id="CAIIXF020000007">
    <property type="protein sequence ID" value="CAH1788266.1"/>
    <property type="molecule type" value="Genomic_DNA"/>
</dbReference>
<feature type="domain" description="THAP-type" evidence="7">
    <location>
        <begin position="1"/>
        <end position="94"/>
    </location>
</feature>
<dbReference type="OrthoDB" id="7331812at2759"/>
<dbReference type="InterPro" id="IPR006612">
    <property type="entry name" value="THAP_Znf"/>
</dbReference>
<dbReference type="GO" id="GO:0008270">
    <property type="term" value="F:zinc ion binding"/>
    <property type="evidence" value="ECO:0007669"/>
    <property type="project" value="UniProtKB-KW"/>
</dbReference>
<accession>A0A8S4P5S0</accession>
<feature type="region of interest" description="Disordered" evidence="6">
    <location>
        <begin position="203"/>
        <end position="277"/>
    </location>
</feature>
<evidence type="ECO:0000256" key="3">
    <source>
        <dbReference type="ARBA" id="ARBA00022833"/>
    </source>
</evidence>
<evidence type="ECO:0000256" key="6">
    <source>
        <dbReference type="SAM" id="MobiDB-lite"/>
    </source>
</evidence>
<dbReference type="AlphaFoldDB" id="A0A8S4P5S0"/>
<evidence type="ECO:0000256" key="5">
    <source>
        <dbReference type="PROSITE-ProRule" id="PRU00309"/>
    </source>
</evidence>
<proteinExistence type="predicted"/>
<dbReference type="Proteomes" id="UP000749559">
    <property type="component" value="Unassembled WGS sequence"/>
</dbReference>
<keyword evidence="9" id="KW-1185">Reference proteome</keyword>
<dbReference type="InterPro" id="IPR038441">
    <property type="entry name" value="THAP_Znf_sf"/>
</dbReference>
<feature type="region of interest" description="Disordered" evidence="6">
    <location>
        <begin position="92"/>
        <end position="145"/>
    </location>
</feature>
<dbReference type="GO" id="GO:0003677">
    <property type="term" value="F:DNA binding"/>
    <property type="evidence" value="ECO:0007669"/>
    <property type="project" value="UniProtKB-UniRule"/>
</dbReference>
<dbReference type="Gene3D" id="6.20.210.20">
    <property type="entry name" value="THAP domain"/>
    <property type="match status" value="1"/>
</dbReference>
<comment type="caution">
    <text evidence="8">The sequence shown here is derived from an EMBL/GenBank/DDBJ whole genome shotgun (WGS) entry which is preliminary data.</text>
</comment>
<keyword evidence="3" id="KW-0862">Zinc</keyword>
<reference evidence="8" key="1">
    <citation type="submission" date="2022-03" db="EMBL/GenBank/DDBJ databases">
        <authorList>
            <person name="Martin C."/>
        </authorList>
    </citation>
    <scope>NUCLEOTIDE SEQUENCE</scope>
</reference>
<dbReference type="PANTHER" id="PTHR31751">
    <property type="entry name" value="SI:CH211-108C17.2-RELATED-RELATED"/>
    <property type="match status" value="1"/>
</dbReference>
<dbReference type="PANTHER" id="PTHR31751:SF42">
    <property type="entry name" value="PROTEIN CBG10204"/>
    <property type="match status" value="1"/>
</dbReference>
<evidence type="ECO:0000313" key="8">
    <source>
        <dbReference type="EMBL" id="CAH1788266.1"/>
    </source>
</evidence>
<gene>
    <name evidence="8" type="ORF">OFUS_LOCUS13829</name>
</gene>
<evidence type="ECO:0000313" key="9">
    <source>
        <dbReference type="Proteomes" id="UP000749559"/>
    </source>
</evidence>
<dbReference type="SMART" id="SM00980">
    <property type="entry name" value="THAP"/>
    <property type="match status" value="1"/>
</dbReference>
<evidence type="ECO:0000259" key="7">
    <source>
        <dbReference type="PROSITE" id="PS50950"/>
    </source>
</evidence>
<organism evidence="8 9">
    <name type="scientific">Owenia fusiformis</name>
    <name type="common">Polychaete worm</name>
    <dbReference type="NCBI Taxonomy" id="6347"/>
    <lineage>
        <taxon>Eukaryota</taxon>
        <taxon>Metazoa</taxon>
        <taxon>Spiralia</taxon>
        <taxon>Lophotrochozoa</taxon>
        <taxon>Annelida</taxon>
        <taxon>Polychaeta</taxon>
        <taxon>Sedentaria</taxon>
        <taxon>Canalipalpata</taxon>
        <taxon>Sabellida</taxon>
        <taxon>Oweniida</taxon>
        <taxon>Oweniidae</taxon>
        <taxon>Owenia</taxon>
    </lineage>
</organism>
<feature type="compositionally biased region" description="Acidic residues" evidence="6">
    <location>
        <begin position="232"/>
        <end position="275"/>
    </location>
</feature>
<feature type="compositionally biased region" description="Polar residues" evidence="6">
    <location>
        <begin position="213"/>
        <end position="225"/>
    </location>
</feature>
<feature type="compositionally biased region" description="Basic and acidic residues" evidence="6">
    <location>
        <begin position="113"/>
        <end position="129"/>
    </location>
</feature>
<evidence type="ECO:0000256" key="2">
    <source>
        <dbReference type="ARBA" id="ARBA00022771"/>
    </source>
</evidence>
<dbReference type="Pfam" id="PF05485">
    <property type="entry name" value="THAP"/>
    <property type="match status" value="1"/>
</dbReference>
<dbReference type="SMART" id="SM00692">
    <property type="entry name" value="DM3"/>
    <property type="match status" value="1"/>
</dbReference>